<organism evidence="2 3">
    <name type="scientific">Rhodotorula toruloides</name>
    <name type="common">Yeast</name>
    <name type="synonym">Rhodosporidium toruloides</name>
    <dbReference type="NCBI Taxonomy" id="5286"/>
    <lineage>
        <taxon>Eukaryota</taxon>
        <taxon>Fungi</taxon>
        <taxon>Dikarya</taxon>
        <taxon>Basidiomycota</taxon>
        <taxon>Pucciniomycotina</taxon>
        <taxon>Microbotryomycetes</taxon>
        <taxon>Sporidiobolales</taxon>
        <taxon>Sporidiobolaceae</taxon>
        <taxon>Rhodotorula</taxon>
    </lineage>
</organism>
<accession>A0A2S9ZXD2</accession>
<reference evidence="2 3" key="1">
    <citation type="journal article" date="2018" name="Elife">
        <title>Functional genomics of lipid metabolism in the oleaginous yeast Rhodosporidium toruloides.</title>
        <authorList>
            <person name="Coradetti S.T."/>
            <person name="Pinel D."/>
            <person name="Geiselman G."/>
            <person name="Ito M."/>
            <person name="Mondo S."/>
            <person name="Reilly M.C."/>
            <person name="Cheng Y.F."/>
            <person name="Bauer S."/>
            <person name="Grigoriev I."/>
            <person name="Gladden J.M."/>
            <person name="Simmons B.A."/>
            <person name="Brem R."/>
            <person name="Arkin A.P."/>
            <person name="Skerker J.M."/>
        </authorList>
    </citation>
    <scope>NUCLEOTIDE SEQUENCE [LARGE SCALE GENOMIC DNA]</scope>
    <source>
        <strain evidence="2 3">NBRC 0880</strain>
    </source>
</reference>
<proteinExistence type="predicted"/>
<dbReference type="Gene3D" id="1.20.5.2650">
    <property type="match status" value="1"/>
</dbReference>
<evidence type="ECO:0000256" key="1">
    <source>
        <dbReference type="SAM" id="MobiDB-lite"/>
    </source>
</evidence>
<gene>
    <name evidence="2" type="ORF">AAT19DRAFT_11143</name>
</gene>
<dbReference type="EMBL" id="LCTV02000015">
    <property type="protein sequence ID" value="PRQ70394.1"/>
    <property type="molecule type" value="Genomic_DNA"/>
</dbReference>
<feature type="compositionally biased region" description="Basic and acidic residues" evidence="1">
    <location>
        <begin position="7"/>
        <end position="23"/>
    </location>
</feature>
<feature type="compositionally biased region" description="Basic and acidic residues" evidence="1">
    <location>
        <begin position="39"/>
        <end position="51"/>
    </location>
</feature>
<evidence type="ECO:0000313" key="3">
    <source>
        <dbReference type="Proteomes" id="UP000239560"/>
    </source>
</evidence>
<comment type="caution">
    <text evidence="2">The sequence shown here is derived from an EMBL/GenBank/DDBJ whole genome shotgun (WGS) entry which is preliminary data.</text>
</comment>
<evidence type="ECO:0000313" key="2">
    <source>
        <dbReference type="EMBL" id="PRQ70394.1"/>
    </source>
</evidence>
<sequence>MVAAPETSEKVKKLRTGEPKAQDAEEGEEKQDEAEDEAKDAGANDATAEKGGDDDELATCDYLDLTDAYGKEYSVKRIRSVEEVGQDKFEVKDADSAKIPKLSFFGAGDADDDRLDHFSPTRPSRSSCASQASKSVSCKEEKKGKGEVYPVCVGWFQAQSNVGGWVVTLWKNTGKGAWGLLAELRSLNPLGVLKRLHKLGVVHGKLSPSNILISKDIVRPLFCDFKRATILNKAPKTQRLVTPERLQRRRHLRSLKRRKTEQQREQIEEYKAVVAKRLAERQSFAKAVKVDRTCAR</sequence>
<feature type="compositionally biased region" description="Acidic residues" evidence="1">
    <location>
        <begin position="24"/>
        <end position="38"/>
    </location>
</feature>
<name>A0A2S9ZXD2_RHOTO</name>
<protein>
    <submittedName>
        <fullName evidence="2">Uncharacterized protein</fullName>
    </submittedName>
</protein>
<dbReference type="OrthoDB" id="2687876at2759"/>
<dbReference type="AlphaFoldDB" id="A0A2S9ZXD2"/>
<feature type="compositionally biased region" description="Low complexity" evidence="1">
    <location>
        <begin position="124"/>
        <end position="133"/>
    </location>
</feature>
<feature type="region of interest" description="Disordered" evidence="1">
    <location>
        <begin position="113"/>
        <end position="133"/>
    </location>
</feature>
<dbReference type="Proteomes" id="UP000239560">
    <property type="component" value="Unassembled WGS sequence"/>
</dbReference>
<dbReference type="SUPFAM" id="SSF56112">
    <property type="entry name" value="Protein kinase-like (PK-like)"/>
    <property type="match status" value="1"/>
</dbReference>
<feature type="region of interest" description="Disordered" evidence="1">
    <location>
        <begin position="1"/>
        <end position="57"/>
    </location>
</feature>
<dbReference type="InterPro" id="IPR011009">
    <property type="entry name" value="Kinase-like_dom_sf"/>
</dbReference>